<dbReference type="SUPFAM" id="SSF63825">
    <property type="entry name" value="YWTD domain"/>
    <property type="match status" value="1"/>
</dbReference>
<keyword evidence="1" id="KW-0732">Signal</keyword>
<name>A0AAN8KE60_PATCE</name>
<gene>
    <name evidence="2" type="ORF">SNE40_001246</name>
</gene>
<protein>
    <submittedName>
        <fullName evidence="2">Uncharacterized protein</fullName>
    </submittedName>
</protein>
<dbReference type="InterPro" id="IPR000033">
    <property type="entry name" value="LDLR_classB_rpt"/>
</dbReference>
<proteinExistence type="predicted"/>
<dbReference type="AlphaFoldDB" id="A0AAN8KE60"/>
<dbReference type="Gene3D" id="2.120.10.30">
    <property type="entry name" value="TolB, C-terminal domain"/>
    <property type="match status" value="1"/>
</dbReference>
<dbReference type="EMBL" id="JAZGQO010000001">
    <property type="protein sequence ID" value="KAK6195919.1"/>
    <property type="molecule type" value="Genomic_DNA"/>
</dbReference>
<dbReference type="GO" id="GO:0005886">
    <property type="term" value="C:plasma membrane"/>
    <property type="evidence" value="ECO:0007669"/>
    <property type="project" value="TreeGrafter"/>
</dbReference>
<dbReference type="InterPro" id="IPR050778">
    <property type="entry name" value="Cueball_EGF_LRP_Nidogen"/>
</dbReference>
<comment type="caution">
    <text evidence="2">The sequence shown here is derived from an EMBL/GenBank/DDBJ whole genome shotgun (WGS) entry which is preliminary data.</text>
</comment>
<dbReference type="GO" id="GO:0042813">
    <property type="term" value="F:Wnt receptor activity"/>
    <property type="evidence" value="ECO:0007669"/>
    <property type="project" value="TreeGrafter"/>
</dbReference>
<dbReference type="PANTHER" id="PTHR46513:SF13">
    <property type="entry name" value="EGF-LIKE DOMAIN-CONTAINING PROTEIN"/>
    <property type="match status" value="1"/>
</dbReference>
<dbReference type="Proteomes" id="UP001347796">
    <property type="component" value="Unassembled WGS sequence"/>
</dbReference>
<evidence type="ECO:0000313" key="3">
    <source>
        <dbReference type="Proteomes" id="UP001347796"/>
    </source>
</evidence>
<sequence length="365" mass="40802">MEPWMLYLLSLFIITGQNVVHSEIMIAIAEPGRSDIRTAPLSNVSLATYIDVDDAVTSIEFDNVDGRFYLGTGINIFSTGTNGKEKTEHKLEVTSMSIDSQYGLLFYTSNNNIGVLSLYEHFHKIIINDSDIKVGEIAVDADNKHIYWINKADNTIERNIYNGSSREMVVETKAKGLVLDTKEDRLYYGMDGMLIGVNLNGKDEKIYYNNSDGQTISSLHLYDGKIYMILTNGTNSILMSYDIKANVSMVLVQETAQIFSDVVVYNTVLQDVVDNECTVNYGDCNYFCLPLPNGKTCITPDGKVDPIDIEIVTLKPDPTITRKPEIPPTQKPEFRNSINGCVRQTSEKLSVIFISVSLYVFASIL</sequence>
<dbReference type="SMART" id="SM00135">
    <property type="entry name" value="LY"/>
    <property type="match status" value="1"/>
</dbReference>
<dbReference type="PANTHER" id="PTHR46513">
    <property type="entry name" value="VITELLOGENIN RECEPTOR-LIKE PROTEIN-RELATED-RELATED"/>
    <property type="match status" value="1"/>
</dbReference>
<evidence type="ECO:0000313" key="2">
    <source>
        <dbReference type="EMBL" id="KAK6195919.1"/>
    </source>
</evidence>
<organism evidence="2 3">
    <name type="scientific">Patella caerulea</name>
    <name type="common">Rayed Mediterranean limpet</name>
    <dbReference type="NCBI Taxonomy" id="87958"/>
    <lineage>
        <taxon>Eukaryota</taxon>
        <taxon>Metazoa</taxon>
        <taxon>Spiralia</taxon>
        <taxon>Lophotrochozoa</taxon>
        <taxon>Mollusca</taxon>
        <taxon>Gastropoda</taxon>
        <taxon>Patellogastropoda</taxon>
        <taxon>Patelloidea</taxon>
        <taxon>Patellidae</taxon>
        <taxon>Patella</taxon>
    </lineage>
</organism>
<reference evidence="2 3" key="1">
    <citation type="submission" date="2024-01" db="EMBL/GenBank/DDBJ databases">
        <title>The genome of the rayed Mediterranean limpet Patella caerulea (Linnaeus, 1758).</title>
        <authorList>
            <person name="Anh-Thu Weber A."/>
            <person name="Halstead-Nussloch G."/>
        </authorList>
    </citation>
    <scope>NUCLEOTIDE SEQUENCE [LARGE SCALE GENOMIC DNA]</scope>
    <source>
        <strain evidence="2">AATW-2023a</strain>
        <tissue evidence="2">Whole specimen</tissue>
    </source>
</reference>
<dbReference type="InterPro" id="IPR011042">
    <property type="entry name" value="6-blade_b-propeller_TolB-like"/>
</dbReference>
<keyword evidence="3" id="KW-1185">Reference proteome</keyword>
<evidence type="ECO:0000256" key="1">
    <source>
        <dbReference type="SAM" id="SignalP"/>
    </source>
</evidence>
<dbReference type="GO" id="GO:0017147">
    <property type="term" value="F:Wnt-protein binding"/>
    <property type="evidence" value="ECO:0007669"/>
    <property type="project" value="TreeGrafter"/>
</dbReference>
<dbReference type="GO" id="GO:0060070">
    <property type="term" value="P:canonical Wnt signaling pathway"/>
    <property type="evidence" value="ECO:0007669"/>
    <property type="project" value="TreeGrafter"/>
</dbReference>
<accession>A0AAN8KE60</accession>
<feature type="signal peptide" evidence="1">
    <location>
        <begin position="1"/>
        <end position="22"/>
    </location>
</feature>
<feature type="chain" id="PRO_5042920013" evidence="1">
    <location>
        <begin position="23"/>
        <end position="365"/>
    </location>
</feature>